<organism evidence="2 3">
    <name type="scientific">Haemonchus contortus</name>
    <name type="common">Barber pole worm</name>
    <dbReference type="NCBI Taxonomy" id="6289"/>
    <lineage>
        <taxon>Eukaryota</taxon>
        <taxon>Metazoa</taxon>
        <taxon>Ecdysozoa</taxon>
        <taxon>Nematoda</taxon>
        <taxon>Chromadorea</taxon>
        <taxon>Rhabditida</taxon>
        <taxon>Rhabditina</taxon>
        <taxon>Rhabditomorpha</taxon>
        <taxon>Strongyloidea</taxon>
        <taxon>Trichostrongylidae</taxon>
        <taxon>Haemonchus</taxon>
    </lineage>
</organism>
<name>A0A7I4Z2J9_HAECO</name>
<reference evidence="3" key="1">
    <citation type="submission" date="2020-12" db="UniProtKB">
        <authorList>
            <consortium name="WormBaseParasite"/>
        </authorList>
    </citation>
    <scope>IDENTIFICATION</scope>
    <source>
        <strain evidence="3">MHco3</strain>
    </source>
</reference>
<evidence type="ECO:0000256" key="1">
    <source>
        <dbReference type="SAM" id="MobiDB-lite"/>
    </source>
</evidence>
<feature type="compositionally biased region" description="Polar residues" evidence="1">
    <location>
        <begin position="82"/>
        <end position="104"/>
    </location>
</feature>
<evidence type="ECO:0000313" key="2">
    <source>
        <dbReference type="Proteomes" id="UP000025227"/>
    </source>
</evidence>
<dbReference type="WBParaSite" id="HCON_00175720-00001">
    <property type="protein sequence ID" value="HCON_00175720-00001"/>
    <property type="gene ID" value="HCON_00175720"/>
</dbReference>
<proteinExistence type="predicted"/>
<dbReference type="Proteomes" id="UP000025227">
    <property type="component" value="Unplaced"/>
</dbReference>
<keyword evidence="2" id="KW-1185">Reference proteome</keyword>
<protein>
    <submittedName>
        <fullName evidence="3">Endonuclease exonuclease phosphatase domain containing protein</fullName>
    </submittedName>
</protein>
<evidence type="ECO:0000313" key="3">
    <source>
        <dbReference type="WBParaSite" id="HCON_00175720-00001"/>
    </source>
</evidence>
<feature type="region of interest" description="Disordered" evidence="1">
    <location>
        <begin position="74"/>
        <end position="104"/>
    </location>
</feature>
<dbReference type="AlphaFoldDB" id="A0A7I4Z2J9"/>
<accession>A0A7I4Z2J9</accession>
<sequence>MPSRHGDCLRISTHNYRNISSKGDQTILIETSKKIRSEVIAFQEIKTKEAAIEKTNDGHLLALGAEEGFRKRRRRRILTPLSERTSGRLNRSTRPTHGHSPPTQ</sequence>